<gene>
    <name evidence="6" type="ORF">CBRE1094_LOCUS11349</name>
</gene>
<proteinExistence type="predicted"/>
<accession>A0A7S2CSU9</accession>
<dbReference type="AlphaFoldDB" id="A0A7S2CSU9"/>
<dbReference type="Pfam" id="PF01753">
    <property type="entry name" value="zf-MYND"/>
    <property type="match status" value="1"/>
</dbReference>
<dbReference type="SUPFAM" id="SSF144232">
    <property type="entry name" value="HIT/MYND zinc finger-like"/>
    <property type="match status" value="1"/>
</dbReference>
<protein>
    <recommendedName>
        <fullName evidence="5">MYND-type domain-containing protein</fullName>
    </recommendedName>
</protein>
<evidence type="ECO:0000256" key="1">
    <source>
        <dbReference type="ARBA" id="ARBA00022723"/>
    </source>
</evidence>
<evidence type="ECO:0000256" key="3">
    <source>
        <dbReference type="ARBA" id="ARBA00022833"/>
    </source>
</evidence>
<reference evidence="6" key="1">
    <citation type="submission" date="2021-01" db="EMBL/GenBank/DDBJ databases">
        <authorList>
            <person name="Corre E."/>
            <person name="Pelletier E."/>
            <person name="Niang G."/>
            <person name="Scheremetjew M."/>
            <person name="Finn R."/>
            <person name="Kale V."/>
            <person name="Holt S."/>
            <person name="Cochrane G."/>
            <person name="Meng A."/>
            <person name="Brown T."/>
            <person name="Cohen L."/>
        </authorList>
    </citation>
    <scope>NUCLEOTIDE SEQUENCE</scope>
    <source>
        <strain evidence="6">UTEX LB 985</strain>
    </source>
</reference>
<dbReference type="Gene3D" id="6.10.140.2220">
    <property type="match status" value="1"/>
</dbReference>
<evidence type="ECO:0000256" key="4">
    <source>
        <dbReference type="PROSITE-ProRule" id="PRU00134"/>
    </source>
</evidence>
<sequence length="136" mass="14705">MKMAVQALGRLRASPAWASVLDAATASFDEPRRGVRKFTLNKLVNQLIGRGGEATGWGSAPPNESSYFEQLCPHQEALAVRCAACNALEPRKGVFKTCSACKDAGTISPPDYCSVECQKKHWKSAHKNLCPGRKGN</sequence>
<dbReference type="PROSITE" id="PS50865">
    <property type="entry name" value="ZF_MYND_2"/>
    <property type="match status" value="1"/>
</dbReference>
<feature type="domain" description="MYND-type" evidence="5">
    <location>
        <begin position="82"/>
        <end position="130"/>
    </location>
</feature>
<evidence type="ECO:0000313" key="6">
    <source>
        <dbReference type="EMBL" id="CAD9434638.1"/>
    </source>
</evidence>
<dbReference type="InterPro" id="IPR002893">
    <property type="entry name" value="Znf_MYND"/>
</dbReference>
<name>A0A7S2CSU9_9EUKA</name>
<keyword evidence="2 4" id="KW-0863">Zinc-finger</keyword>
<dbReference type="GO" id="GO:0008270">
    <property type="term" value="F:zinc ion binding"/>
    <property type="evidence" value="ECO:0007669"/>
    <property type="project" value="UniProtKB-KW"/>
</dbReference>
<organism evidence="6">
    <name type="scientific">Haptolina brevifila</name>
    <dbReference type="NCBI Taxonomy" id="156173"/>
    <lineage>
        <taxon>Eukaryota</taxon>
        <taxon>Haptista</taxon>
        <taxon>Haptophyta</taxon>
        <taxon>Prymnesiophyceae</taxon>
        <taxon>Prymnesiales</taxon>
        <taxon>Prymnesiaceae</taxon>
        <taxon>Haptolina</taxon>
    </lineage>
</organism>
<evidence type="ECO:0000259" key="5">
    <source>
        <dbReference type="PROSITE" id="PS50865"/>
    </source>
</evidence>
<evidence type="ECO:0000256" key="2">
    <source>
        <dbReference type="ARBA" id="ARBA00022771"/>
    </source>
</evidence>
<dbReference type="EMBL" id="HBGU01020718">
    <property type="protein sequence ID" value="CAD9434638.1"/>
    <property type="molecule type" value="Transcribed_RNA"/>
</dbReference>
<keyword evidence="3" id="KW-0862">Zinc</keyword>
<keyword evidence="1" id="KW-0479">Metal-binding</keyword>